<dbReference type="Proteomes" id="UP000237082">
    <property type="component" value="Unassembled WGS sequence"/>
</dbReference>
<dbReference type="SMART" id="SM00062">
    <property type="entry name" value="PBPb"/>
    <property type="match status" value="1"/>
</dbReference>
<sequence>MSRADRAGSSGTRYIDNHSLSAGHAMRPFPPGWRKAALCLALLSLSALARASLPTTVKICEGEEEWPPFTYFSRVNGKAGTEVTGFSVDFVKLLLAKKGIAATIDMIPWKRCQQEVADGRYDMLLNATENEERERLYWVSDAYYQLTGIAFYASSRTPPRLDKLEDLRRYKICGIRGYTYDNYGLSVGQVDQGSANVAMAMGKLLLDRCDLFLNNREIMAGMHAIGAEDYLRDPHFAYLKVPGLHPPRFHMMISRKPPYALELKTLIDKGIRDMEKSGVAERLRKRYLE</sequence>
<gene>
    <name evidence="3" type="ORF">C2I19_20635</name>
</gene>
<keyword evidence="1" id="KW-0732">Signal</keyword>
<dbReference type="EMBL" id="PQWB01000175">
    <property type="protein sequence ID" value="POZ60089.1"/>
    <property type="molecule type" value="Genomic_DNA"/>
</dbReference>
<evidence type="ECO:0000313" key="3">
    <source>
        <dbReference type="EMBL" id="POZ60089.1"/>
    </source>
</evidence>
<dbReference type="Pfam" id="PF00497">
    <property type="entry name" value="SBP_bac_3"/>
    <property type="match status" value="1"/>
</dbReference>
<evidence type="ECO:0000313" key="4">
    <source>
        <dbReference type="Proteomes" id="UP000237082"/>
    </source>
</evidence>
<evidence type="ECO:0000259" key="2">
    <source>
        <dbReference type="SMART" id="SM00062"/>
    </source>
</evidence>
<keyword evidence="4" id="KW-1185">Reference proteome</keyword>
<dbReference type="Gene3D" id="3.40.190.10">
    <property type="entry name" value="Periplasmic binding protein-like II"/>
    <property type="match status" value="2"/>
</dbReference>
<dbReference type="InterPro" id="IPR001638">
    <property type="entry name" value="Solute-binding_3/MltF_N"/>
</dbReference>
<protein>
    <recommendedName>
        <fullName evidence="2">Solute-binding protein family 3/N-terminal domain-containing protein</fullName>
    </recommendedName>
</protein>
<proteinExistence type="predicted"/>
<name>A0A2S5DAI8_9NEIS</name>
<dbReference type="PANTHER" id="PTHR35936">
    <property type="entry name" value="MEMBRANE-BOUND LYTIC MUREIN TRANSGLYCOSYLASE F"/>
    <property type="match status" value="1"/>
</dbReference>
<dbReference type="SUPFAM" id="SSF53850">
    <property type="entry name" value="Periplasmic binding protein-like II"/>
    <property type="match status" value="1"/>
</dbReference>
<feature type="domain" description="Solute-binding protein family 3/N-terminal" evidence="2">
    <location>
        <begin position="56"/>
        <end position="289"/>
    </location>
</feature>
<evidence type="ECO:0000256" key="1">
    <source>
        <dbReference type="ARBA" id="ARBA00022729"/>
    </source>
</evidence>
<dbReference type="AlphaFoldDB" id="A0A2S5DAI8"/>
<reference evidence="4" key="1">
    <citation type="submission" date="2018-02" db="EMBL/GenBank/DDBJ databases">
        <authorList>
            <person name="O'Hara-Hanley K."/>
            <person name="Soby S."/>
        </authorList>
    </citation>
    <scope>NUCLEOTIDE SEQUENCE [LARGE SCALE GENOMIC DNA]</scope>
    <source>
        <strain evidence="4">MWU14-2602</strain>
    </source>
</reference>
<accession>A0A2S5DAI8</accession>
<dbReference type="PANTHER" id="PTHR35936:SF25">
    <property type="entry name" value="ABC TRANSPORTER SUBSTRATE-BINDING PROTEIN"/>
    <property type="match status" value="1"/>
</dbReference>
<comment type="caution">
    <text evidence="3">The sequence shown here is derived from an EMBL/GenBank/DDBJ whole genome shotgun (WGS) entry which is preliminary data.</text>
</comment>
<organism evidence="3 4">
    <name type="scientific">Chromobacterium alticapitis</name>
    <dbReference type="NCBI Taxonomy" id="2073169"/>
    <lineage>
        <taxon>Bacteria</taxon>
        <taxon>Pseudomonadati</taxon>
        <taxon>Pseudomonadota</taxon>
        <taxon>Betaproteobacteria</taxon>
        <taxon>Neisseriales</taxon>
        <taxon>Chromobacteriaceae</taxon>
        <taxon>Chromobacterium</taxon>
    </lineage>
</organism>